<evidence type="ECO:0000313" key="12">
    <source>
        <dbReference type="Proteomes" id="UP000324973"/>
    </source>
</evidence>
<dbReference type="GO" id="GO:0015627">
    <property type="term" value="C:type II protein secretion system complex"/>
    <property type="evidence" value="ECO:0007669"/>
    <property type="project" value="InterPro"/>
</dbReference>
<evidence type="ECO:0000256" key="8">
    <source>
        <dbReference type="ARBA" id="ARBA00022927"/>
    </source>
</evidence>
<dbReference type="RefSeq" id="WP_149101926.1">
    <property type="nucleotide sequence ID" value="NZ_VTFT01000001.1"/>
</dbReference>
<keyword evidence="7" id="KW-0812">Transmembrane</keyword>
<keyword evidence="8" id="KW-0653">Protein transport</keyword>
<evidence type="ECO:0000256" key="3">
    <source>
        <dbReference type="ARBA" id="ARBA00021563"/>
    </source>
</evidence>
<evidence type="ECO:0000256" key="1">
    <source>
        <dbReference type="ARBA" id="ARBA00004533"/>
    </source>
</evidence>
<proteinExistence type="inferred from homology"/>
<keyword evidence="12" id="KW-1185">Reference proteome</keyword>
<keyword evidence="9" id="KW-0472">Membrane</keyword>
<keyword evidence="4" id="KW-0813">Transport</keyword>
<reference evidence="11 12" key="1">
    <citation type="submission" date="2019-08" db="EMBL/GenBank/DDBJ databases">
        <title>Luteimonas viscosus sp. nov., isolated from soil of a sunflower field.</title>
        <authorList>
            <person name="Jianli Z."/>
            <person name="Ying Z."/>
        </authorList>
    </citation>
    <scope>NUCLEOTIDE SEQUENCE [LARGE SCALE GENOMIC DNA]</scope>
    <source>
        <strain evidence="11 12">XBU10</strain>
    </source>
</reference>
<evidence type="ECO:0000256" key="7">
    <source>
        <dbReference type="ARBA" id="ARBA00022692"/>
    </source>
</evidence>
<protein>
    <recommendedName>
        <fullName evidence="3">Type II secretion system protein N</fullName>
    </recommendedName>
    <alternativeName>
        <fullName evidence="10">General secretion pathway protein N</fullName>
    </alternativeName>
</protein>
<comment type="subcellular location">
    <subcellularLocation>
        <location evidence="1">Cell inner membrane</location>
    </subcellularLocation>
</comment>
<keyword evidence="6" id="KW-0997">Cell inner membrane</keyword>
<evidence type="ECO:0000256" key="4">
    <source>
        <dbReference type="ARBA" id="ARBA00022448"/>
    </source>
</evidence>
<accession>A0A5D4XN40</accession>
<comment type="caution">
    <text evidence="11">The sequence shown here is derived from an EMBL/GenBank/DDBJ whole genome shotgun (WGS) entry which is preliminary data.</text>
</comment>
<evidence type="ECO:0000256" key="5">
    <source>
        <dbReference type="ARBA" id="ARBA00022475"/>
    </source>
</evidence>
<dbReference type="GO" id="GO:0005886">
    <property type="term" value="C:plasma membrane"/>
    <property type="evidence" value="ECO:0007669"/>
    <property type="project" value="UniProtKB-SubCell"/>
</dbReference>
<keyword evidence="5" id="KW-1003">Cell membrane</keyword>
<name>A0A5D4XN40_9GAMM</name>
<gene>
    <name evidence="11" type="ORF">FZO89_03330</name>
</gene>
<dbReference type="OrthoDB" id="5975941at2"/>
<dbReference type="AlphaFoldDB" id="A0A5D4XN40"/>
<dbReference type="GO" id="GO:0015628">
    <property type="term" value="P:protein secretion by the type II secretion system"/>
    <property type="evidence" value="ECO:0007669"/>
    <property type="project" value="InterPro"/>
</dbReference>
<comment type="similarity">
    <text evidence="2">Belongs to the GSP N family.</text>
</comment>
<sequence length="232" mass="24321">MSGARLSLWFAGALALALLLFMPLQLVLPWLSLPPALSATAIEGNLWHGRLRQAQWRGTALGDLRLGLSPLPLLAGRKRLWLQAPDAALALHLGRMRGVGDASGVLPLPAPAGLALRASLDDARLLFDDEGCREAGGRVRVEFVLPGDVLPPLILAGTPVCEGREGRLALASEQTAGPLLVEIAAGIDGEGGYRLQTLARSDDPALRAVLLAAGFQEAPGGFSRVDTGRIAD</sequence>
<evidence type="ECO:0000256" key="2">
    <source>
        <dbReference type="ARBA" id="ARBA00007208"/>
    </source>
</evidence>
<evidence type="ECO:0000256" key="6">
    <source>
        <dbReference type="ARBA" id="ARBA00022519"/>
    </source>
</evidence>
<evidence type="ECO:0000313" key="11">
    <source>
        <dbReference type="EMBL" id="TYT25375.1"/>
    </source>
</evidence>
<dbReference type="Proteomes" id="UP000324973">
    <property type="component" value="Unassembled WGS sequence"/>
</dbReference>
<evidence type="ECO:0000256" key="9">
    <source>
        <dbReference type="ARBA" id="ARBA00023136"/>
    </source>
</evidence>
<organism evidence="11 12">
    <name type="scientific">Luteimonas viscosa</name>
    <dbReference type="NCBI Taxonomy" id="1132694"/>
    <lineage>
        <taxon>Bacteria</taxon>
        <taxon>Pseudomonadati</taxon>
        <taxon>Pseudomonadota</taxon>
        <taxon>Gammaproteobacteria</taxon>
        <taxon>Lysobacterales</taxon>
        <taxon>Lysobacteraceae</taxon>
        <taxon>Luteimonas</taxon>
    </lineage>
</organism>
<dbReference type="InterPro" id="IPR022792">
    <property type="entry name" value="T2SS_protein-GspN"/>
</dbReference>
<dbReference type="Pfam" id="PF01203">
    <property type="entry name" value="T2SSN"/>
    <property type="match status" value="1"/>
</dbReference>
<dbReference type="EMBL" id="VTFT01000001">
    <property type="protein sequence ID" value="TYT25375.1"/>
    <property type="molecule type" value="Genomic_DNA"/>
</dbReference>
<evidence type="ECO:0000256" key="10">
    <source>
        <dbReference type="ARBA" id="ARBA00030772"/>
    </source>
</evidence>